<dbReference type="PROSITE" id="PS00406">
    <property type="entry name" value="ACTINS_1"/>
    <property type="match status" value="1"/>
</dbReference>
<evidence type="ECO:0000256" key="3">
    <source>
        <dbReference type="ARBA" id="ARBA00019112"/>
    </source>
</evidence>
<organism evidence="7">
    <name type="scientific">Dunaliella tertiolecta</name>
    <name type="common">Green alga</name>
    <dbReference type="NCBI Taxonomy" id="3047"/>
    <lineage>
        <taxon>Eukaryota</taxon>
        <taxon>Viridiplantae</taxon>
        <taxon>Chlorophyta</taxon>
        <taxon>core chlorophytes</taxon>
        <taxon>Chlorophyceae</taxon>
        <taxon>CS clade</taxon>
        <taxon>Chlamydomonadales</taxon>
        <taxon>Dunaliellaceae</taxon>
        <taxon>Dunaliella</taxon>
    </lineage>
</organism>
<dbReference type="FunFam" id="3.30.420.40:FF:000291">
    <property type="entry name" value="Actin, alpha skeletal muscle"/>
    <property type="match status" value="1"/>
</dbReference>
<evidence type="ECO:0000256" key="6">
    <source>
        <dbReference type="RuleBase" id="RU000487"/>
    </source>
</evidence>
<gene>
    <name evidence="7" type="ORF">DTER00134_LOCUS19912</name>
</gene>
<dbReference type="FunFam" id="3.90.640.10:FF:000047">
    <property type="entry name" value="Actin, alpha skeletal muscle"/>
    <property type="match status" value="1"/>
</dbReference>
<evidence type="ECO:0000256" key="5">
    <source>
        <dbReference type="ARBA" id="ARBA00049360"/>
    </source>
</evidence>
<dbReference type="FunFam" id="3.30.420.40:FF:000058">
    <property type="entry name" value="Putative actin-related protein 5"/>
    <property type="match status" value="1"/>
</dbReference>
<protein>
    <recommendedName>
        <fullName evidence="3">Actin</fullName>
    </recommendedName>
</protein>
<dbReference type="SMART" id="SM00268">
    <property type="entry name" value="ACTIN"/>
    <property type="match status" value="1"/>
</dbReference>
<evidence type="ECO:0000256" key="1">
    <source>
        <dbReference type="ARBA" id="ARBA00004245"/>
    </source>
</evidence>
<sequence length="376" mass="41601">MTDAESSCVVCDNGSGMVKAGFSGEDAPRSVFSSIIGKPRHQMAMLGMGQKEYYVGDEAQSKRGILSLSYPIAHGIVTNWEEMEAIWRHTFDNELRVDISTRPVMLTEAPMNPKINRERMTTLMFEDFNVPAMYVAIQAVLSLYASGRTTGIVCDSGDGVTHTVPIFEGYSMPHAIGRLDVAGRDLTNYLARILQEGGVKLTNSAELEIVRDIKEKLCYVALDHDAELSAASTTSAVDKEYTLPDGATITVGSERFRAPEVLFDPSLMGQESRGIHHLVHDTINKCDIDVRRELYNNIVLSGGTSMFEGMQTRLFNEVTTLGGSAVKVRVVAPPERKYLVWIGGSILSSLSTFQNMWITREEYLETGPNIVHRKCF</sequence>
<dbReference type="InterPro" id="IPR004000">
    <property type="entry name" value="Actin"/>
</dbReference>
<reference evidence="7" key="1">
    <citation type="submission" date="2021-01" db="EMBL/GenBank/DDBJ databases">
        <authorList>
            <person name="Corre E."/>
            <person name="Pelletier E."/>
            <person name="Niang G."/>
            <person name="Scheremetjew M."/>
            <person name="Finn R."/>
            <person name="Kale V."/>
            <person name="Holt S."/>
            <person name="Cochrane G."/>
            <person name="Meng A."/>
            <person name="Brown T."/>
            <person name="Cohen L."/>
        </authorList>
    </citation>
    <scope>NUCLEOTIDE SEQUENCE</scope>
    <source>
        <strain evidence="7">CCMP1320</strain>
    </source>
</reference>
<dbReference type="PRINTS" id="PR00190">
    <property type="entry name" value="ACTIN"/>
</dbReference>
<comment type="subcellular location">
    <subcellularLocation>
        <location evidence="1">Cytoplasm</location>
        <location evidence="1">Cytoskeleton</location>
    </subcellularLocation>
</comment>
<comment type="catalytic activity">
    <reaction evidence="5">
        <text>ATP + H2O = ADP + phosphate + H(+)</text>
        <dbReference type="Rhea" id="RHEA:13065"/>
        <dbReference type="ChEBI" id="CHEBI:15377"/>
        <dbReference type="ChEBI" id="CHEBI:15378"/>
        <dbReference type="ChEBI" id="CHEBI:30616"/>
        <dbReference type="ChEBI" id="CHEBI:43474"/>
        <dbReference type="ChEBI" id="CHEBI:456216"/>
    </reaction>
</comment>
<dbReference type="Gene3D" id="3.90.640.10">
    <property type="entry name" value="Actin, Chain A, domain 4"/>
    <property type="match status" value="1"/>
</dbReference>
<dbReference type="PROSITE" id="PS01132">
    <property type="entry name" value="ACTINS_ACT_LIKE"/>
    <property type="match status" value="1"/>
</dbReference>
<proteinExistence type="inferred from homology"/>
<dbReference type="GO" id="GO:0005856">
    <property type="term" value="C:cytoskeleton"/>
    <property type="evidence" value="ECO:0007669"/>
    <property type="project" value="UniProtKB-SubCell"/>
</dbReference>
<dbReference type="EMBL" id="HBIP01032679">
    <property type="protein sequence ID" value="CAE0504839.1"/>
    <property type="molecule type" value="Transcribed_RNA"/>
</dbReference>
<dbReference type="Pfam" id="PF00022">
    <property type="entry name" value="Actin"/>
    <property type="match status" value="1"/>
</dbReference>
<accession>A0A7S3VT57</accession>
<dbReference type="InterPro" id="IPR020902">
    <property type="entry name" value="Actin/actin-like_CS"/>
</dbReference>
<dbReference type="InterPro" id="IPR043129">
    <property type="entry name" value="ATPase_NBD"/>
</dbReference>
<comment type="similarity">
    <text evidence="2 6">Belongs to the actin family.</text>
</comment>
<evidence type="ECO:0000256" key="4">
    <source>
        <dbReference type="ARBA" id="ARBA00023212"/>
    </source>
</evidence>
<dbReference type="Gene3D" id="3.30.420.40">
    <property type="match status" value="2"/>
</dbReference>
<dbReference type="PANTHER" id="PTHR11937">
    <property type="entry name" value="ACTIN"/>
    <property type="match status" value="1"/>
</dbReference>
<keyword evidence="4" id="KW-0963">Cytoplasm</keyword>
<dbReference type="SUPFAM" id="SSF53067">
    <property type="entry name" value="Actin-like ATPase domain"/>
    <property type="match status" value="2"/>
</dbReference>
<name>A0A7S3VT57_DUNTE</name>
<keyword evidence="4" id="KW-0206">Cytoskeleton</keyword>
<dbReference type="InterPro" id="IPR004001">
    <property type="entry name" value="Actin_CS"/>
</dbReference>
<evidence type="ECO:0000313" key="7">
    <source>
        <dbReference type="EMBL" id="CAE0504839.1"/>
    </source>
</evidence>
<dbReference type="AlphaFoldDB" id="A0A7S3VT57"/>
<evidence type="ECO:0000256" key="2">
    <source>
        <dbReference type="ARBA" id="ARBA00006752"/>
    </source>
</evidence>